<keyword evidence="3" id="KW-1185">Reference proteome</keyword>
<dbReference type="Proteomes" id="UP000051952">
    <property type="component" value="Unassembled WGS sequence"/>
</dbReference>
<feature type="compositionally biased region" description="Polar residues" evidence="1">
    <location>
        <begin position="1"/>
        <end position="10"/>
    </location>
</feature>
<feature type="compositionally biased region" description="Basic residues" evidence="1">
    <location>
        <begin position="253"/>
        <end position="262"/>
    </location>
</feature>
<feature type="compositionally biased region" description="Low complexity" evidence="1">
    <location>
        <begin position="1032"/>
        <end position="1044"/>
    </location>
</feature>
<feature type="region of interest" description="Disordered" evidence="1">
    <location>
        <begin position="1435"/>
        <end position="1470"/>
    </location>
</feature>
<name>A0A0S4JJY9_BODSA</name>
<feature type="region of interest" description="Disordered" evidence="1">
    <location>
        <begin position="399"/>
        <end position="420"/>
    </location>
</feature>
<gene>
    <name evidence="2" type="ORF">BSAL_27570</name>
</gene>
<feature type="compositionally biased region" description="Low complexity" evidence="1">
    <location>
        <begin position="401"/>
        <end position="417"/>
    </location>
</feature>
<feature type="region of interest" description="Disordered" evidence="1">
    <location>
        <begin position="1018"/>
        <end position="1049"/>
    </location>
</feature>
<dbReference type="VEuPathDB" id="TriTrypDB:BSAL_27570"/>
<sequence>MPPRNSSTPMSPALLTGDQHRHPGGNGKKLPPSKSRSSSPGQHSSRSTRVTKPASIEVELRFESRPCLLTKPKDFPHQQHNAATTPPVISPRTSVVGDLTPPPPASTTTPHPSVVGVNNNVCVASSSSTQQAHNASAVLPRTFHRCGDYDVFLSEVPPKSMLPALARAVREQVPHAAHITWVLVSTDSTLAMYFGEQPHKARVPDAVWADLKSLCTSAGFFSLGPPKPAAAQSPSTASPGSEHLTTADPTPRRGGKTPRKNSKTPSTTPRGPTVVPFGQPALPAKLPVDDAMLEQLMGSEVITAAGRKGNAMSVVEAIRAGTGLSTPVAPTSNASQLLTASGTTTSSSAISEAQKSQQPPSLIRLFHPADVAVSKPLVESVWHLMSTADEYHAAEYRKAQPATKVPSPTTPAAPSISLSGVTTTAPASTAYVILSVDQMPLAQHIAALMCLYQRTKQDIEGWRSILNATERLRDRNYIYDFDKIEKEIQQGRQRRDDTRKMLREAQLNQLNEAGLTTTATEFVAKWEAMSVWHRERREAEDERRQTLDILQGSGAAVRVQSILRGVMTRRKTNGVVLKKIKKEVKDFEGPYRRGRYPIVDATMEYLQFVLGTTMITAETMKKGQMREAVRWKRTKSRVPPQDVENDVSSEEELWEEETYEKVSSEGTGAINPMHMADVCLAAVKSHDKDILFDAFVNYPGVPAVQERAFRGSMERLVHYILIATYWCAKHRVREGNGTDAGPYASTNLLNMSVKLKNSCDTYDQFTTEFRRPQEWLNHPQFSLLLLTNIPQPLHQSRLLVAAPPASQPSQGRVDGRGRADVFLPNAPIYVVAEGSTTDQWADALSIVQRTSLRCKKILWLSTTPNFCVYVNGAPMYLVERQKGAQYSVKASEFAEIAAPLVSTVMQATNAQTATASAGSGTVLTASEEVLVESAEGMEKQNAKKNANSKSSPFAVQNVAAKSTSPTMTPVTSSLEASQAQMMLGSQLGADAANQSRRRSPSVLALDVPSLNTKGLEASSAILSSRTPHSARRQSMAASSSMATSPQQIMGMSRRKSSVVTDMSVAAAAADANGPTPSQHSHQALRKHEGGWYGIAWETVEQSLVDELVARIDHPKSEGTLTCFSVNNGYNTTTHKSTLAIPMPEVHRRLFEGSRRPIWMDHCVDVVRFQASHVDVLDVRVTQQRSINTAASRASRSSKGSNHVTPRLSMSTMGGGHMMSSSSMSVTPIKNLAYAHQQQQPPTPLVVPRATPEPTSGETSSRRRRGVRRSMSGSRRSSSVGGSSANSHNGEDDGENPIGSGPNAIDGILHAPVMLPVQAKDALRTPCQAVDEVREKLLATSRSECLVNYRKVPMLSPFGDEWLRNLDHILTSFRDHLNDQTASLAIAVSSNDSVWIALFACILWEVDSKHTAPRKPLSTAFNGSLGPAQRSFLNSGPTPGAIPASPTSMTGSHGGLAMDTLADMQPPPKSRCRLRSTVALGQLRDHF</sequence>
<evidence type="ECO:0000313" key="3">
    <source>
        <dbReference type="Proteomes" id="UP000051952"/>
    </source>
</evidence>
<feature type="region of interest" description="Disordered" evidence="1">
    <location>
        <begin position="1185"/>
        <end position="1223"/>
    </location>
</feature>
<feature type="region of interest" description="Disordered" evidence="1">
    <location>
        <begin position="69"/>
        <end position="93"/>
    </location>
</feature>
<dbReference type="PROSITE" id="PS50096">
    <property type="entry name" value="IQ"/>
    <property type="match status" value="1"/>
</dbReference>
<accession>A0A0S4JJY9</accession>
<feature type="region of interest" description="Disordered" evidence="1">
    <location>
        <begin position="226"/>
        <end position="282"/>
    </location>
</feature>
<feature type="region of interest" description="Disordered" evidence="1">
    <location>
        <begin position="1"/>
        <end position="57"/>
    </location>
</feature>
<evidence type="ECO:0000256" key="1">
    <source>
        <dbReference type="SAM" id="MobiDB-lite"/>
    </source>
</evidence>
<evidence type="ECO:0000313" key="2">
    <source>
        <dbReference type="EMBL" id="CUG90570.1"/>
    </source>
</evidence>
<feature type="region of interest" description="Disordered" evidence="1">
    <location>
        <begin position="1235"/>
        <end position="1304"/>
    </location>
</feature>
<feature type="compositionally biased region" description="Low complexity" evidence="1">
    <location>
        <begin position="1268"/>
        <end position="1283"/>
    </location>
</feature>
<reference evidence="3" key="1">
    <citation type="submission" date="2015-09" db="EMBL/GenBank/DDBJ databases">
        <authorList>
            <consortium name="Pathogen Informatics"/>
        </authorList>
    </citation>
    <scope>NUCLEOTIDE SEQUENCE [LARGE SCALE GENOMIC DNA]</scope>
    <source>
        <strain evidence="3">Lake Konstanz</strain>
    </source>
</reference>
<dbReference type="EMBL" id="CYKH01001847">
    <property type="protein sequence ID" value="CUG90570.1"/>
    <property type="molecule type" value="Genomic_DNA"/>
</dbReference>
<organism evidence="2 3">
    <name type="scientific">Bodo saltans</name>
    <name type="common">Flagellated protozoan</name>
    <dbReference type="NCBI Taxonomy" id="75058"/>
    <lineage>
        <taxon>Eukaryota</taxon>
        <taxon>Discoba</taxon>
        <taxon>Euglenozoa</taxon>
        <taxon>Kinetoplastea</taxon>
        <taxon>Metakinetoplastina</taxon>
        <taxon>Eubodonida</taxon>
        <taxon>Bodonidae</taxon>
        <taxon>Bodo</taxon>
    </lineage>
</organism>
<feature type="compositionally biased region" description="Low complexity" evidence="1">
    <location>
        <begin position="28"/>
        <end position="48"/>
    </location>
</feature>
<feature type="compositionally biased region" description="Low complexity" evidence="1">
    <location>
        <begin position="229"/>
        <end position="241"/>
    </location>
</feature>
<proteinExistence type="predicted"/>
<protein>
    <submittedName>
        <fullName evidence="2">Uncharacterized protein</fullName>
    </submittedName>
</protein>